<dbReference type="InterPro" id="IPR050951">
    <property type="entry name" value="Retrovirus_Pol_polyprotein"/>
</dbReference>
<dbReference type="InterPro" id="IPR001584">
    <property type="entry name" value="Integrase_cat-core"/>
</dbReference>
<protein>
    <submittedName>
        <fullName evidence="4">Uncharacterized protein K02A2.6-like</fullName>
    </submittedName>
</protein>
<accession>A0ABM1E2C5</accession>
<evidence type="ECO:0000313" key="3">
    <source>
        <dbReference type="Proteomes" id="UP000695022"/>
    </source>
</evidence>
<dbReference type="SUPFAM" id="SSF53098">
    <property type="entry name" value="Ribonuclease H-like"/>
    <property type="match status" value="1"/>
</dbReference>
<dbReference type="Pfam" id="PF00665">
    <property type="entry name" value="rve"/>
    <property type="match status" value="1"/>
</dbReference>
<dbReference type="Proteomes" id="UP000695022">
    <property type="component" value="Unplaced"/>
</dbReference>
<feature type="region of interest" description="Disordered" evidence="1">
    <location>
        <begin position="287"/>
        <end position="353"/>
    </location>
</feature>
<proteinExistence type="predicted"/>
<gene>
    <name evidence="4" type="primary">LOC106808233</name>
</gene>
<evidence type="ECO:0000259" key="2">
    <source>
        <dbReference type="PROSITE" id="PS50994"/>
    </source>
</evidence>
<dbReference type="RefSeq" id="XP_014666346.1">
    <property type="nucleotide sequence ID" value="XM_014810860.1"/>
</dbReference>
<evidence type="ECO:0000256" key="1">
    <source>
        <dbReference type="SAM" id="MobiDB-lite"/>
    </source>
</evidence>
<dbReference type="PANTHER" id="PTHR37984">
    <property type="entry name" value="PROTEIN CBG26694"/>
    <property type="match status" value="1"/>
</dbReference>
<dbReference type="GeneID" id="106808233"/>
<dbReference type="Gene3D" id="3.30.420.10">
    <property type="entry name" value="Ribonuclease H-like superfamily/Ribonuclease H"/>
    <property type="match status" value="1"/>
</dbReference>
<evidence type="ECO:0000313" key="4">
    <source>
        <dbReference type="RefSeq" id="XP_014666346.1"/>
    </source>
</evidence>
<keyword evidence="3" id="KW-1185">Reference proteome</keyword>
<dbReference type="PANTHER" id="PTHR37984:SF11">
    <property type="entry name" value="INTEGRASE CATALYTIC DOMAIN-CONTAINING PROTEIN"/>
    <property type="match status" value="1"/>
</dbReference>
<feature type="domain" description="Integrase catalytic" evidence="2">
    <location>
        <begin position="30"/>
        <end position="183"/>
    </location>
</feature>
<name>A0ABM1E2C5_PRICU</name>
<dbReference type="PROSITE" id="PS50994">
    <property type="entry name" value="INTEGRASE"/>
    <property type="match status" value="1"/>
</dbReference>
<organism evidence="3 4">
    <name type="scientific">Priapulus caudatus</name>
    <name type="common">Priapulid worm</name>
    <dbReference type="NCBI Taxonomy" id="37621"/>
    <lineage>
        <taxon>Eukaryota</taxon>
        <taxon>Metazoa</taxon>
        <taxon>Ecdysozoa</taxon>
        <taxon>Scalidophora</taxon>
        <taxon>Priapulida</taxon>
        <taxon>Priapulimorpha</taxon>
        <taxon>Priapulimorphida</taxon>
        <taxon>Priapulidae</taxon>
        <taxon>Priapulus</taxon>
    </lineage>
</organism>
<dbReference type="InterPro" id="IPR012337">
    <property type="entry name" value="RNaseH-like_sf"/>
</dbReference>
<sequence length="353" mass="39960">MVEHLVKSCIPCQATTRSATRPEPLVMSTLPAQPWCNISIDFGGPLPSNDLLLVVTDDYSRFPEVEIVSSTSAAVVIPKLDAIFSRQGVPEVVRSDNGPPFQGSDFADFAADMGFTHRRVTPLWPQANGQVERFMDTVMKSIRAAHLEGKLWKRELLRFLRQYRATPHTTTGVAPAEALYRRRFRTQLPQLPAKDLPLLPDVHSQIKLRDATNKAKMKQYADKRRRVKPCEIREGDHVLVKQQRRNKGSPHYDPVPFVVETRKGNMVIARRGVQKITRNITFFKRLTGSINPDPLPDEPDTFSEPPPDETTLHDRGPQPVEDAPLKPCLKSADRPQRARKLPVRFRDYLGVPT</sequence>
<reference evidence="4" key="1">
    <citation type="submission" date="2025-08" db="UniProtKB">
        <authorList>
            <consortium name="RefSeq"/>
        </authorList>
    </citation>
    <scope>IDENTIFICATION</scope>
</reference>
<dbReference type="InterPro" id="IPR036397">
    <property type="entry name" value="RNaseH_sf"/>
</dbReference>